<protein>
    <recommendedName>
        <fullName evidence="9">Heat-inducible transcription repressor HrcA</fullName>
    </recommendedName>
</protein>
<keyword evidence="4" id="KW-0804">Transcription</keyword>
<dbReference type="Gene3D" id="1.10.10.10">
    <property type="entry name" value="Winged helix-like DNA-binding domain superfamily/Winged helix DNA-binding domain"/>
    <property type="match status" value="1"/>
</dbReference>
<dbReference type="GO" id="GO:0003677">
    <property type="term" value="F:DNA binding"/>
    <property type="evidence" value="ECO:0007669"/>
    <property type="project" value="InterPro"/>
</dbReference>
<dbReference type="SUPFAM" id="SSF55781">
    <property type="entry name" value="GAF domain-like"/>
    <property type="match status" value="1"/>
</dbReference>
<organism evidence="7 8">
    <name type="scientific">Candidatus Gottesmanbacteria bacterium RIFCSPHIGHO2_01_FULL_42_12</name>
    <dbReference type="NCBI Taxonomy" id="1798377"/>
    <lineage>
        <taxon>Bacteria</taxon>
        <taxon>Candidatus Gottesmaniibacteriota</taxon>
    </lineage>
</organism>
<evidence type="ECO:0000313" key="7">
    <source>
        <dbReference type="EMBL" id="OGG07350.1"/>
    </source>
</evidence>
<evidence type="ECO:0000256" key="1">
    <source>
        <dbReference type="ARBA" id="ARBA00022491"/>
    </source>
</evidence>
<dbReference type="InterPro" id="IPR005104">
    <property type="entry name" value="WHTH_HrcA_DNA-bd"/>
</dbReference>
<evidence type="ECO:0008006" key="9">
    <source>
        <dbReference type="Google" id="ProtNLM"/>
    </source>
</evidence>
<dbReference type="GO" id="GO:0045892">
    <property type="term" value="P:negative regulation of DNA-templated transcription"/>
    <property type="evidence" value="ECO:0007669"/>
    <property type="project" value="TreeGrafter"/>
</dbReference>
<feature type="domain" description="Heat-inducible transcription repressor HrcA C-terminal" evidence="5">
    <location>
        <begin position="83"/>
        <end position="234"/>
    </location>
</feature>
<dbReference type="InterPro" id="IPR002571">
    <property type="entry name" value="HrcA"/>
</dbReference>
<feature type="domain" description="Winged helix-turn-helix transcription repressor HrcA DNA-binding" evidence="6">
    <location>
        <begin position="12"/>
        <end position="82"/>
    </location>
</feature>
<evidence type="ECO:0000256" key="4">
    <source>
        <dbReference type="ARBA" id="ARBA00023163"/>
    </source>
</evidence>
<comment type="caution">
    <text evidence="7">The sequence shown here is derived from an EMBL/GenBank/DDBJ whole genome shotgun (WGS) entry which is preliminary data.</text>
</comment>
<dbReference type="Pfam" id="PF03444">
    <property type="entry name" value="WHD_HrcA"/>
    <property type="match status" value="1"/>
</dbReference>
<proteinExistence type="predicted"/>
<accession>A0A1F5Z4H6</accession>
<dbReference type="AlphaFoldDB" id="A0A1F5Z4H6"/>
<evidence type="ECO:0000259" key="6">
    <source>
        <dbReference type="Pfam" id="PF03444"/>
    </source>
</evidence>
<evidence type="ECO:0000259" key="5">
    <source>
        <dbReference type="Pfam" id="PF01628"/>
    </source>
</evidence>
<dbReference type="STRING" id="1798377.A2872_03435"/>
<evidence type="ECO:0000256" key="2">
    <source>
        <dbReference type="ARBA" id="ARBA00023015"/>
    </source>
</evidence>
<dbReference type="InterPro" id="IPR021153">
    <property type="entry name" value="HrcA_C"/>
</dbReference>
<dbReference type="InterPro" id="IPR036388">
    <property type="entry name" value="WH-like_DNA-bd_sf"/>
</dbReference>
<keyword evidence="1" id="KW-0678">Repressor</keyword>
<evidence type="ECO:0000313" key="8">
    <source>
        <dbReference type="Proteomes" id="UP000178681"/>
    </source>
</evidence>
<dbReference type="PANTHER" id="PTHR34824">
    <property type="entry name" value="HEAT-INDUCIBLE TRANSCRIPTION REPRESSOR HRCA"/>
    <property type="match status" value="1"/>
</dbReference>
<dbReference type="Gene3D" id="3.30.450.40">
    <property type="match status" value="1"/>
</dbReference>
<reference evidence="7 8" key="1">
    <citation type="journal article" date="2016" name="Nat. Commun.">
        <title>Thousands of microbial genomes shed light on interconnected biogeochemical processes in an aquifer system.</title>
        <authorList>
            <person name="Anantharaman K."/>
            <person name="Brown C.T."/>
            <person name="Hug L.A."/>
            <person name="Sharon I."/>
            <person name="Castelle C.J."/>
            <person name="Probst A.J."/>
            <person name="Thomas B.C."/>
            <person name="Singh A."/>
            <person name="Wilkins M.J."/>
            <person name="Karaoz U."/>
            <person name="Brodie E.L."/>
            <person name="Williams K.H."/>
            <person name="Hubbard S.S."/>
            <person name="Banfield J.F."/>
        </authorList>
    </citation>
    <scope>NUCLEOTIDE SEQUENCE [LARGE SCALE GENOMIC DNA]</scope>
</reference>
<evidence type="ECO:0000256" key="3">
    <source>
        <dbReference type="ARBA" id="ARBA00023016"/>
    </source>
</evidence>
<keyword evidence="2" id="KW-0805">Transcription regulation</keyword>
<gene>
    <name evidence="7" type="ORF">A2872_03435</name>
</gene>
<dbReference type="SUPFAM" id="SSF46785">
    <property type="entry name" value="Winged helix' DNA-binding domain"/>
    <property type="match status" value="1"/>
</dbReference>
<dbReference type="InterPro" id="IPR036390">
    <property type="entry name" value="WH_DNA-bd_sf"/>
</dbReference>
<dbReference type="Pfam" id="PF01628">
    <property type="entry name" value="HrcA"/>
    <property type="match status" value="1"/>
</dbReference>
<dbReference type="PANTHER" id="PTHR34824:SF1">
    <property type="entry name" value="HEAT-INDUCIBLE TRANSCRIPTION REPRESSOR HRCA"/>
    <property type="match status" value="1"/>
</dbReference>
<dbReference type="InterPro" id="IPR029016">
    <property type="entry name" value="GAF-like_dom_sf"/>
</dbReference>
<dbReference type="Proteomes" id="UP000178681">
    <property type="component" value="Unassembled WGS sequence"/>
</dbReference>
<name>A0A1F5Z4H6_9BACT</name>
<keyword evidence="3" id="KW-0346">Stress response</keyword>
<dbReference type="EMBL" id="MFJG01000007">
    <property type="protein sequence ID" value="OGG07350.1"/>
    <property type="molecule type" value="Genomic_DNA"/>
</dbReference>
<sequence>MYKSANKNMDFSLTDRQNKILKAIVDEYVATAGAVGSERLDKKYSLGVSPATLRNEMATLEKLGLLMQSHTSAGRTPTPDAMRYYIQTLMKTKDLSVSEEVAVKEKLSLDKREFQKMLSNATKELAKKTKSLAITADNEDNTYYSGVGNILNSPEFYDIDLTRSLLEMLDQVEYVQKLFAKSIDADDIQILMGEEMGQRLFAPCGMVYTHFGNEKLGGTIGIVGPYRFNYPVVIPTVRYFGNAIDELLNSL</sequence>